<dbReference type="Proteomes" id="UP000887540">
    <property type="component" value="Unplaced"/>
</dbReference>
<dbReference type="InterPro" id="IPR012337">
    <property type="entry name" value="RNaseH-like_sf"/>
</dbReference>
<evidence type="ECO:0000259" key="1">
    <source>
        <dbReference type="Pfam" id="PF05699"/>
    </source>
</evidence>
<reference evidence="3" key="1">
    <citation type="submission" date="2022-11" db="UniProtKB">
        <authorList>
            <consortium name="WormBaseParasite"/>
        </authorList>
    </citation>
    <scope>IDENTIFICATION</scope>
</reference>
<dbReference type="Pfam" id="PF05699">
    <property type="entry name" value="Dimer_Tnp_hAT"/>
    <property type="match status" value="1"/>
</dbReference>
<name>A0A914D4A5_9BILA</name>
<dbReference type="InterPro" id="IPR008906">
    <property type="entry name" value="HATC_C_dom"/>
</dbReference>
<dbReference type="GO" id="GO:0046983">
    <property type="term" value="F:protein dimerization activity"/>
    <property type="evidence" value="ECO:0007669"/>
    <property type="project" value="InterPro"/>
</dbReference>
<dbReference type="WBParaSite" id="ACRNAN_scaffold18245.g10165.t1">
    <property type="protein sequence ID" value="ACRNAN_scaffold18245.g10165.t1"/>
    <property type="gene ID" value="ACRNAN_scaffold18245.g10165"/>
</dbReference>
<evidence type="ECO:0000313" key="2">
    <source>
        <dbReference type="Proteomes" id="UP000887540"/>
    </source>
</evidence>
<protein>
    <submittedName>
        <fullName evidence="3">HAT C-terminal dimerisation domain-containing protein</fullName>
    </submittedName>
</protein>
<proteinExistence type="predicted"/>
<evidence type="ECO:0000313" key="3">
    <source>
        <dbReference type="WBParaSite" id="ACRNAN_scaffold18245.g10165.t1"/>
    </source>
</evidence>
<accession>A0A914D4A5</accession>
<sequence>MVDFPENVLKFWKDRASEYPSLSMLSHRYFSIPSSTSAVEISFGELKFIVNDRRTNLSASSISNMMVNRSLLNYKDLISL</sequence>
<organism evidence="2 3">
    <name type="scientific">Acrobeloides nanus</name>
    <dbReference type="NCBI Taxonomy" id="290746"/>
    <lineage>
        <taxon>Eukaryota</taxon>
        <taxon>Metazoa</taxon>
        <taxon>Ecdysozoa</taxon>
        <taxon>Nematoda</taxon>
        <taxon>Chromadorea</taxon>
        <taxon>Rhabditida</taxon>
        <taxon>Tylenchina</taxon>
        <taxon>Cephalobomorpha</taxon>
        <taxon>Cephaloboidea</taxon>
        <taxon>Cephalobidae</taxon>
        <taxon>Acrobeloides</taxon>
    </lineage>
</organism>
<dbReference type="SUPFAM" id="SSF53098">
    <property type="entry name" value="Ribonuclease H-like"/>
    <property type="match status" value="1"/>
</dbReference>
<dbReference type="AlphaFoldDB" id="A0A914D4A5"/>
<feature type="domain" description="HAT C-terminal dimerisation" evidence="1">
    <location>
        <begin position="6"/>
        <end position="67"/>
    </location>
</feature>
<keyword evidence="2" id="KW-1185">Reference proteome</keyword>